<evidence type="ECO:0000313" key="1">
    <source>
        <dbReference type="EMBL" id="KAG8002013.1"/>
    </source>
</evidence>
<keyword evidence="2" id="KW-1185">Reference proteome</keyword>
<evidence type="ECO:0000313" key="2">
    <source>
        <dbReference type="Proteomes" id="UP000805704"/>
    </source>
</evidence>
<feature type="non-terminal residue" evidence="1">
    <location>
        <position position="1"/>
    </location>
</feature>
<accession>A0ACB7EJJ9</accession>
<dbReference type="Proteomes" id="UP000805704">
    <property type="component" value="Chromosome 6"/>
</dbReference>
<sequence>VCVLFSRDDEDTFKILLATDVHLGYLEKDAIRGSDSYNTLDEILKCAKTNQVDFILLGGDLFHDNKPSRRCLHTCITMLRQYCMGDSPIQFNIISDQTVNFNTTQFPWVNYQDENLNISIPVFSIHGNHDDPTGAEGLCALDLLSASGLVNHFGHSNSVERIEISPILMQKGNTKLALYGLGSIPDERLYRMFVNNQVTMLRPKEDQDDWFNLFAIHQNRSKHGPTNYIPEQFLDDFLDLVVWGHEHECLITPTRNEQQLFYVTQPGSSVATSLSPGEATKKHIGLLRVKGKKMNLEKIPLKTVRQFFIQDVVLADYEDLFTPETPQKKLKEKDSAVSSQPEKPLIRLRVDYSGGFDTFNTSRFSQKFVDRVANPKDLIHFLRRREQKENIKDEVKVDYGTLLKNTPAEGLRVEDMVKKYFEAAEQTVQLSLLTEQGMGKAIQEFVDKDEKDAIEELITYQLEKTQRHLQARGVTTEQDIVTEVRGSSDSETPKRTQPEEENEIKEAISRARAHRLERGGDPEDLDISDELAMDSDEGLVQMPPPTRGRGRGGRGRGGRGRGRGAAPSEPKPAGRGRSQKSSAATQSKSIMQAFQATSQRSSRTAATPSYTADEMTIDDSDEDIPVVKAARPPPRPAASSSSSFTKYSSQSQSQSSRGVAFDDSDDDDEDNPFKGPSRGSRR</sequence>
<name>A0ACB7EJJ9_NIBAL</name>
<comment type="caution">
    <text evidence="1">The sequence shown here is derived from an EMBL/GenBank/DDBJ whole genome shotgun (WGS) entry which is preliminary data.</text>
</comment>
<gene>
    <name evidence="1" type="primary">MRE11</name>
    <name evidence="1" type="ORF">GBF38_012328</name>
</gene>
<reference evidence="1" key="1">
    <citation type="submission" date="2020-04" db="EMBL/GenBank/DDBJ databases">
        <title>A chromosome-scale assembly and high-density genetic map of the yellow drum (Nibea albiflora) genome.</title>
        <authorList>
            <person name="Xu D."/>
            <person name="Zhang W."/>
            <person name="Chen R."/>
            <person name="Tan P."/>
            <person name="Wang L."/>
            <person name="Song H."/>
            <person name="Tian L."/>
            <person name="Zhu Q."/>
            <person name="Wang B."/>
        </authorList>
    </citation>
    <scope>NUCLEOTIDE SEQUENCE</scope>
    <source>
        <strain evidence="1">ZJHYS-2018</strain>
    </source>
</reference>
<organism evidence="1 2">
    <name type="scientific">Nibea albiflora</name>
    <name type="common">Yellow drum</name>
    <name type="synonym">Corvina albiflora</name>
    <dbReference type="NCBI Taxonomy" id="240163"/>
    <lineage>
        <taxon>Eukaryota</taxon>
        <taxon>Metazoa</taxon>
        <taxon>Chordata</taxon>
        <taxon>Craniata</taxon>
        <taxon>Vertebrata</taxon>
        <taxon>Euteleostomi</taxon>
        <taxon>Actinopterygii</taxon>
        <taxon>Neopterygii</taxon>
        <taxon>Teleostei</taxon>
        <taxon>Neoteleostei</taxon>
        <taxon>Acanthomorphata</taxon>
        <taxon>Eupercaria</taxon>
        <taxon>Sciaenidae</taxon>
        <taxon>Nibea</taxon>
    </lineage>
</organism>
<proteinExistence type="predicted"/>
<dbReference type="EMBL" id="CM024794">
    <property type="protein sequence ID" value="KAG8002013.1"/>
    <property type="molecule type" value="Genomic_DNA"/>
</dbReference>
<protein>
    <submittedName>
        <fullName evidence="1">Double-strand break repair protein MRE11</fullName>
    </submittedName>
</protein>